<dbReference type="OrthoDB" id="407630at2759"/>
<keyword evidence="13" id="KW-1185">Reference proteome</keyword>
<feature type="compositionally biased region" description="Low complexity" evidence="9">
    <location>
        <begin position="878"/>
        <end position="888"/>
    </location>
</feature>
<dbReference type="Gene3D" id="3.30.1610.10">
    <property type="entry name" value="Peptidase S59, nucleoporin"/>
    <property type="match status" value="1"/>
</dbReference>
<dbReference type="GO" id="GO:0034398">
    <property type="term" value="P:telomere tethering at nuclear periphery"/>
    <property type="evidence" value="ECO:0007669"/>
    <property type="project" value="TreeGrafter"/>
</dbReference>
<dbReference type="AlphaFoldDB" id="A0A7J6M356"/>
<feature type="compositionally biased region" description="Low complexity" evidence="9">
    <location>
        <begin position="896"/>
        <end position="917"/>
    </location>
</feature>
<feature type="compositionally biased region" description="Low complexity" evidence="9">
    <location>
        <begin position="411"/>
        <end position="444"/>
    </location>
</feature>
<feature type="compositionally biased region" description="Gly residues" evidence="9">
    <location>
        <begin position="462"/>
        <end position="511"/>
    </location>
</feature>
<dbReference type="GO" id="GO:0017056">
    <property type="term" value="F:structural constituent of nuclear pore"/>
    <property type="evidence" value="ECO:0007669"/>
    <property type="project" value="InterPro"/>
</dbReference>
<keyword evidence="5" id="KW-0653">Protein transport</keyword>
<feature type="compositionally biased region" description="Gly residues" evidence="9">
    <location>
        <begin position="445"/>
        <end position="455"/>
    </location>
</feature>
<dbReference type="InterPro" id="IPR037665">
    <property type="entry name" value="Nucleoporin_S59-like"/>
</dbReference>
<dbReference type="InterPro" id="IPR025574">
    <property type="entry name" value="Nucleoporin_FG_rpt"/>
</dbReference>
<dbReference type="PANTHER" id="PTHR23198:SF6">
    <property type="entry name" value="NUCLEAR PORE COMPLEX PROTEIN NUP98-NUP96"/>
    <property type="match status" value="1"/>
</dbReference>
<evidence type="ECO:0000313" key="13">
    <source>
        <dbReference type="Proteomes" id="UP000591131"/>
    </source>
</evidence>
<dbReference type="GO" id="GO:0051028">
    <property type="term" value="P:mRNA transport"/>
    <property type="evidence" value="ECO:0007669"/>
    <property type="project" value="UniProtKB-KW"/>
</dbReference>
<comment type="subcellular location">
    <subcellularLocation>
        <location evidence="1">Nucleus</location>
        <location evidence="1">Nuclear pore complex</location>
    </subcellularLocation>
</comment>
<dbReference type="Pfam" id="PF13634">
    <property type="entry name" value="Nucleoporin_FG"/>
    <property type="match status" value="3"/>
</dbReference>
<evidence type="ECO:0000313" key="12">
    <source>
        <dbReference type="EMBL" id="KAF4665934.1"/>
    </source>
</evidence>
<evidence type="ECO:0000256" key="6">
    <source>
        <dbReference type="ARBA" id="ARBA00023010"/>
    </source>
</evidence>
<evidence type="ECO:0000256" key="7">
    <source>
        <dbReference type="ARBA" id="ARBA00023132"/>
    </source>
</evidence>
<feature type="compositionally biased region" description="Gly residues" evidence="9">
    <location>
        <begin position="593"/>
        <end position="655"/>
    </location>
</feature>
<keyword evidence="8" id="KW-0539">Nucleus</keyword>
<protein>
    <recommendedName>
        <fullName evidence="14">PRELI/MSF1 domain-containing protein</fullName>
    </recommendedName>
</protein>
<dbReference type="GO" id="GO:0006405">
    <property type="term" value="P:RNA export from nucleus"/>
    <property type="evidence" value="ECO:0007669"/>
    <property type="project" value="TreeGrafter"/>
</dbReference>
<dbReference type="InterPro" id="IPR036903">
    <property type="entry name" value="Nup98_auto-Pept-S59_dom_sf"/>
</dbReference>
<feature type="compositionally biased region" description="Gly residues" evidence="9">
    <location>
        <begin position="542"/>
        <end position="553"/>
    </location>
</feature>
<dbReference type="GO" id="GO:0006606">
    <property type="term" value="P:protein import into nucleus"/>
    <property type="evidence" value="ECO:0007669"/>
    <property type="project" value="TreeGrafter"/>
</dbReference>
<dbReference type="InterPro" id="IPR007230">
    <property type="entry name" value="Nup98_auto-Pept-S59_dom"/>
</dbReference>
<feature type="region of interest" description="Disordered" evidence="9">
    <location>
        <begin position="998"/>
        <end position="1026"/>
    </location>
</feature>
<evidence type="ECO:0000256" key="8">
    <source>
        <dbReference type="ARBA" id="ARBA00023242"/>
    </source>
</evidence>
<evidence type="ECO:0000256" key="4">
    <source>
        <dbReference type="ARBA" id="ARBA00022816"/>
    </source>
</evidence>
<feature type="region of interest" description="Disordered" evidence="9">
    <location>
        <begin position="871"/>
        <end position="969"/>
    </location>
</feature>
<reference evidence="12 13" key="1">
    <citation type="submission" date="2020-04" db="EMBL/GenBank/DDBJ databases">
        <title>Perkinsus chesapeaki whole genome sequence.</title>
        <authorList>
            <person name="Bogema D.R."/>
        </authorList>
    </citation>
    <scope>NUCLEOTIDE SEQUENCE [LARGE SCALE GENOMIC DNA]</scope>
    <source>
        <strain evidence="12">ATCC PRA-425</strain>
    </source>
</reference>
<dbReference type="Proteomes" id="UP000591131">
    <property type="component" value="Unassembled WGS sequence"/>
</dbReference>
<feature type="compositionally biased region" description="Gly residues" evidence="9">
    <location>
        <begin position="812"/>
        <end position="830"/>
    </location>
</feature>
<feature type="domain" description="PRELI/MSF1" evidence="10">
    <location>
        <begin position="1"/>
        <end position="170"/>
    </location>
</feature>
<feature type="region of interest" description="Disordered" evidence="9">
    <location>
        <begin position="411"/>
        <end position="655"/>
    </location>
</feature>
<feature type="domain" description="Peptidase S59" evidence="11">
    <location>
        <begin position="1091"/>
        <end position="1222"/>
    </location>
</feature>
<comment type="caution">
    <text evidence="12">The sequence shown here is derived from an EMBL/GenBank/DDBJ whole genome shotgun (WGS) entry which is preliminary data.</text>
</comment>
<dbReference type="Pfam" id="PF04096">
    <property type="entry name" value="Nucleoporin2"/>
    <property type="match status" value="1"/>
</dbReference>
<dbReference type="GO" id="GO:0000973">
    <property type="term" value="P:post-transcriptional tethering of RNA polymerase II gene DNA at nuclear periphery"/>
    <property type="evidence" value="ECO:0007669"/>
    <property type="project" value="TreeGrafter"/>
</dbReference>
<keyword evidence="4" id="KW-0509">mRNA transport</keyword>
<gene>
    <name evidence="12" type="ORF">FOL47_004353</name>
</gene>
<feature type="region of interest" description="Disordered" evidence="9">
    <location>
        <begin position="812"/>
        <end position="856"/>
    </location>
</feature>
<dbReference type="PROSITE" id="PS51434">
    <property type="entry name" value="NUP_C"/>
    <property type="match status" value="1"/>
</dbReference>
<organism evidence="12 13">
    <name type="scientific">Perkinsus chesapeaki</name>
    <name type="common">Clam parasite</name>
    <name type="synonym">Perkinsus andrewsi</name>
    <dbReference type="NCBI Taxonomy" id="330153"/>
    <lineage>
        <taxon>Eukaryota</taxon>
        <taxon>Sar</taxon>
        <taxon>Alveolata</taxon>
        <taxon>Perkinsozoa</taxon>
        <taxon>Perkinsea</taxon>
        <taxon>Perkinsida</taxon>
        <taxon>Perkinsidae</taxon>
        <taxon>Perkinsus</taxon>
    </lineage>
</organism>
<evidence type="ECO:0008006" key="14">
    <source>
        <dbReference type="Google" id="ProtNLM"/>
    </source>
</evidence>
<dbReference type="GO" id="GO:0003723">
    <property type="term" value="F:RNA binding"/>
    <property type="evidence" value="ECO:0007669"/>
    <property type="project" value="TreeGrafter"/>
</dbReference>
<evidence type="ECO:0000256" key="2">
    <source>
        <dbReference type="ARBA" id="ARBA00008926"/>
    </source>
</evidence>
<dbReference type="Pfam" id="PF04707">
    <property type="entry name" value="PRELI"/>
    <property type="match status" value="1"/>
</dbReference>
<evidence type="ECO:0000256" key="3">
    <source>
        <dbReference type="ARBA" id="ARBA00022448"/>
    </source>
</evidence>
<evidence type="ECO:0000256" key="5">
    <source>
        <dbReference type="ARBA" id="ARBA00022927"/>
    </source>
</evidence>
<keyword evidence="3" id="KW-0813">Transport</keyword>
<dbReference type="InterPro" id="IPR006797">
    <property type="entry name" value="PRELI/MSF1_dom"/>
</dbReference>
<feature type="region of interest" description="Disordered" evidence="9">
    <location>
        <begin position="1060"/>
        <end position="1090"/>
    </location>
</feature>
<dbReference type="GO" id="GO:0008139">
    <property type="term" value="F:nuclear localization sequence binding"/>
    <property type="evidence" value="ECO:0007669"/>
    <property type="project" value="TreeGrafter"/>
</dbReference>
<dbReference type="PANTHER" id="PTHR23198">
    <property type="entry name" value="NUCLEOPORIN"/>
    <property type="match status" value="1"/>
</dbReference>
<dbReference type="EMBL" id="JAAPAO010000248">
    <property type="protein sequence ID" value="KAF4665934.1"/>
    <property type="molecule type" value="Genomic_DNA"/>
</dbReference>
<sequence>MDSGGVLYTIAFISTSAWWTKYPNPEQAHVKEVDTLCREVDKDSGKLRVRRLFYLEYDLPSWVKVMYKRNMEGYAIEDVECDVKKKVLVAKGSNYTFSSFFRMQETITYERHPENPEWTLYHQRMNFTVSGLGVLCGRLEQAARDSSAQKAHNGVTVMHKLIERLHLTNWKADLDSWRQEVSKMTDDALEKGRITAGEAAERLRRFQSEAKGRIQRVETSFINRVARAAYIPFCSPCLEGEEAYSGSSNNRVHKVEASLEEEEACLASNRTLEEGSLVAAHSRLRAAVFLEVAALSASRNNSNNAQEVSSEVEEHLVSSPLAVAFLVAEEEEHLANNRIQAEGYLASRQQQQEEEEACSASNKVAEEAYSEAVVPSVVEEGRSEELVSITAMDAYKGKSFEELRYEDYAQGRGPAGAAGATGMQQPQQQQQAGGLFGGQQQQQSGGSGLFGGGAFGQPQQQSGGGLFGGGMQQNTGGGLFGQQQNTGGGLFGQQQNTGGGLFGGGGGGGMFGQQSSSQGGLFGGGGGGGGLFGQQQSSSQGGLFGGGGGGGLFGSQPQSSQGGLFGGGGGGGLFGQQQSSQGGGLFGQQQSSQGGGLFGGGQNTGGGLFGGGQASGGGLFGSTPNTGGGLFGNQQSSGGGLFGGGQQSSGGGLFGGGQAGGGGLFGNTQSSSGGGLFGGGGGGLFGGGQSSGGGLFGGQQSSSGGGLFGGGGGGGGLFGNQQSSSGGGLFGGGGGGGLFGNKPSTGGGLFGNTASSGGGLFGQSSSGGSLFGGGGGGGGLFGNSTSSSGGGLFGGGGGGGGGLFGGNKATGGGLFGSSQPQGGGLFGGGNQQQQQSVQLATPASLPAPPRPSGLLLPKEVDKSLASYLWKEEPKSHAAPAPSTSGSSPQTPPPSSRSPGLSPRSDRLSLPGPALGGAPPSPVNPSSMRHLYLRGNPSSPGASADHVLTPRSAMTPRATGRASTISGGGSTNLLLDDGTLPLRNPDAIGSSAFVALAEHHPHHSSPGPSSFEYGSMTSPRRSPPAMTSDYLATSSLVDHEPDVIITRPGIIYSSCDRRRSLSADRRRSSSSSAGSLRHREPAPKSMVPKLKDPNMWIRPSIDALSLMSESELARVDNLAIGHYSYGKITWPGLTDVRYLSVDDTVQFTSANVTVFLDESVRPPIGKGLNKPAVVELYVKPKNMKKARQQAEKYITRMRQLTEEMDATFLSYDLETWRFKVDNFGRGPEAGSPPPLR</sequence>
<comment type="similarity">
    <text evidence="2">Belongs to the nucleoporin GLFG family.</text>
</comment>
<feature type="compositionally biased region" description="Gly residues" evidence="9">
    <location>
        <begin position="520"/>
        <end position="532"/>
    </location>
</feature>
<dbReference type="GO" id="GO:0044614">
    <property type="term" value="C:nuclear pore cytoplasmic filaments"/>
    <property type="evidence" value="ECO:0007669"/>
    <property type="project" value="TreeGrafter"/>
</dbReference>
<dbReference type="Pfam" id="PF21240">
    <property type="entry name" value="Nup98_GLEBS"/>
    <property type="match status" value="1"/>
</dbReference>
<evidence type="ECO:0000256" key="9">
    <source>
        <dbReference type="SAM" id="MobiDB-lite"/>
    </source>
</evidence>
<proteinExistence type="inferred from homology"/>
<keyword evidence="7" id="KW-0906">Nuclear pore complex</keyword>
<name>A0A7J6M356_PERCH</name>
<evidence type="ECO:0000259" key="11">
    <source>
        <dbReference type="PROSITE" id="PS51434"/>
    </source>
</evidence>
<evidence type="ECO:0000259" key="10">
    <source>
        <dbReference type="PROSITE" id="PS50904"/>
    </source>
</evidence>
<dbReference type="Gene3D" id="1.10.10.2360">
    <property type="match status" value="1"/>
</dbReference>
<feature type="compositionally biased region" description="Gly residues" evidence="9">
    <location>
        <begin position="563"/>
        <end position="574"/>
    </location>
</feature>
<evidence type="ECO:0000256" key="1">
    <source>
        <dbReference type="ARBA" id="ARBA00004567"/>
    </source>
</evidence>
<accession>A0A7J6M356</accession>
<dbReference type="SUPFAM" id="SSF82215">
    <property type="entry name" value="C-terminal autoproteolytic domain of nucleoporin nup98"/>
    <property type="match status" value="1"/>
</dbReference>
<keyword evidence="6" id="KW-0811">Translocation</keyword>
<dbReference type="PROSITE" id="PS50904">
    <property type="entry name" value="PRELI_MSF1"/>
    <property type="match status" value="1"/>
</dbReference>